<dbReference type="InterPro" id="IPR011009">
    <property type="entry name" value="Kinase-like_dom_sf"/>
</dbReference>
<evidence type="ECO:0000313" key="3">
    <source>
        <dbReference type="EMBL" id="PIG82008.1"/>
    </source>
</evidence>
<feature type="region of interest" description="Disordered" evidence="1">
    <location>
        <begin position="1"/>
        <end position="26"/>
    </location>
</feature>
<comment type="caution">
    <text evidence="3">The sequence shown here is derived from an EMBL/GenBank/DDBJ whole genome shotgun (WGS) entry which is preliminary data.</text>
</comment>
<gene>
    <name evidence="3" type="ORF">AARAC_010516</name>
</gene>
<dbReference type="PANTHER" id="PTHR37535:SF2">
    <property type="entry name" value="FINGER DOMAIN PROTEIN, PUTATIVE (AFU_ORTHOLOGUE AFUA_6G09300)-RELATED"/>
    <property type="match status" value="1"/>
</dbReference>
<organism evidence="3 4">
    <name type="scientific">Aspergillus arachidicola</name>
    <dbReference type="NCBI Taxonomy" id="656916"/>
    <lineage>
        <taxon>Eukaryota</taxon>
        <taxon>Fungi</taxon>
        <taxon>Dikarya</taxon>
        <taxon>Ascomycota</taxon>
        <taxon>Pezizomycotina</taxon>
        <taxon>Eurotiomycetes</taxon>
        <taxon>Eurotiomycetidae</taxon>
        <taxon>Eurotiales</taxon>
        <taxon>Aspergillaceae</taxon>
        <taxon>Aspergillus</taxon>
        <taxon>Aspergillus subgen. Circumdati</taxon>
    </lineage>
</organism>
<dbReference type="Proteomes" id="UP000231358">
    <property type="component" value="Unassembled WGS sequence"/>
</dbReference>
<dbReference type="GO" id="GO:0005524">
    <property type="term" value="F:ATP binding"/>
    <property type="evidence" value="ECO:0007669"/>
    <property type="project" value="InterPro"/>
</dbReference>
<protein>
    <recommendedName>
        <fullName evidence="2">C2H2-type domain-containing protein</fullName>
    </recommendedName>
</protein>
<dbReference type="Pfam" id="PF00069">
    <property type="entry name" value="Pkinase"/>
    <property type="match status" value="1"/>
</dbReference>
<dbReference type="PANTHER" id="PTHR37535">
    <property type="entry name" value="FLUG DOMAIN PROTEIN"/>
    <property type="match status" value="1"/>
</dbReference>
<reference evidence="3 4" key="1">
    <citation type="submission" date="2017-05" db="EMBL/GenBank/DDBJ databases">
        <title>Genome sequence for an aflatoxigenic pathogen of Argentinian peanut, Aspergillus arachidicola.</title>
        <authorList>
            <person name="Moore G."/>
            <person name="Beltz S.B."/>
            <person name="Mack B.M."/>
        </authorList>
    </citation>
    <scope>NUCLEOTIDE SEQUENCE [LARGE SCALE GENOMIC DNA]</scope>
    <source>
        <strain evidence="3 4">CBS 117610</strain>
    </source>
</reference>
<feature type="compositionally biased region" description="Low complexity" evidence="1">
    <location>
        <begin position="244"/>
        <end position="253"/>
    </location>
</feature>
<evidence type="ECO:0000259" key="2">
    <source>
        <dbReference type="PROSITE" id="PS00028"/>
    </source>
</evidence>
<feature type="region of interest" description="Disordered" evidence="1">
    <location>
        <begin position="242"/>
        <end position="280"/>
    </location>
</feature>
<keyword evidence="4" id="KW-1185">Reference proteome</keyword>
<accession>A0A2G7FN15</accession>
<evidence type="ECO:0000256" key="1">
    <source>
        <dbReference type="SAM" id="MobiDB-lite"/>
    </source>
</evidence>
<proteinExistence type="predicted"/>
<feature type="compositionally biased region" description="Acidic residues" evidence="1">
    <location>
        <begin position="267"/>
        <end position="280"/>
    </location>
</feature>
<dbReference type="STRING" id="656916.A0A2G7FN15"/>
<dbReference type="SUPFAM" id="SSF56112">
    <property type="entry name" value="Protein kinase-like (PK-like)"/>
    <property type="match status" value="1"/>
</dbReference>
<dbReference type="GO" id="GO:0004672">
    <property type="term" value="F:protein kinase activity"/>
    <property type="evidence" value="ECO:0007669"/>
    <property type="project" value="InterPro"/>
</dbReference>
<dbReference type="Pfam" id="PF11917">
    <property type="entry name" value="DUF3435"/>
    <property type="match status" value="2"/>
</dbReference>
<feature type="region of interest" description="Disordered" evidence="1">
    <location>
        <begin position="794"/>
        <end position="833"/>
    </location>
</feature>
<dbReference type="AlphaFoldDB" id="A0A2G7FN15"/>
<evidence type="ECO:0000313" key="4">
    <source>
        <dbReference type="Proteomes" id="UP000231358"/>
    </source>
</evidence>
<dbReference type="EMBL" id="NEXV01000531">
    <property type="protein sequence ID" value="PIG82008.1"/>
    <property type="molecule type" value="Genomic_DNA"/>
</dbReference>
<feature type="domain" description="C2H2-type" evidence="2">
    <location>
        <begin position="899"/>
        <end position="920"/>
    </location>
</feature>
<sequence>MGTTKGLGSPIQMNPPPYNRGTSCTAAEGGDQRDTTFVKYGSPFTMDRLFIGLDPTDSGITAIELIENRPVSFVLKVKIHDRDIKLDRLRPTCHRYLANLKEAFVCHESLLFIYERWDGVSLKGIQELRPTFELGEVEVATICCQILHGLHYIHNTLGISHGAISEQNIYIDDNGDVRIGRIGESMIRGLIHGGEAMDISATLKIARKLLGLQGTSGGRGTVGLLAHDFTAAPRGVTIEQLLQSSRRSSSARSKTLPPQGPSVLPDYSDDPDDDTEEDLADVPLDYGRGLKTKRRGERIEQRWHKYCRVKAAEPDTSPKWNDPSKALEEMTPNDVHRFFNYCGKLRWGIDGRRLKGINKASALYAEWKSFQGYYRRVTRQSIRKEDREEINAGLRKLIDKWNLDQDEREKTPVYVQDLTEFNETTLRTQEKRFHVGYERIQLCLFTMLGIFTVNRLQALLSLQFEHLRFSIQRDPLGGPPIPLVEIRSKHVKKYMGTAQHNNFPLPEIIDDPSLIFSPHVFLFGILFWLQAFEASNLTSMEGLRRLLVEKGWQQMELPLKADIAERYIFCMTREVRGEFVIQWNEPMKESTMSGRLKSLGQIHGWLHSFFAHRFRYGGGKMLNKSTVVSEAEQNLIMKHANIRTFLDHYLPRDIDVDMQNIMNGRDQNTALMGAITRISRWIDKRRPRKLDPQQRESLREHPEYLEAVQLRNQQEKAYKKDASSQNLARLRRLQRNLSGTAINDEEAKEVLRTEDQMSPERIDLIESLFSWPTSPSLEEEWKRRNAATRAVSQYCPVPEGGPLRGRPKRSIPSDGFGNESQVSHKRGASKDSQPIVRLSSRELLLREAEEHIRAAEKPQRCFQCFGNRSLPDNRRTQEWTKHKSTLRHFRKKHLDDLKCNFCEEVLLHEMHLRNHAATVHRLIT</sequence>
<dbReference type="InterPro" id="IPR000719">
    <property type="entry name" value="Prot_kinase_dom"/>
</dbReference>
<name>A0A2G7FN15_9EURO</name>
<dbReference type="InterPro" id="IPR013087">
    <property type="entry name" value="Znf_C2H2_type"/>
</dbReference>
<dbReference type="Gene3D" id="1.10.510.10">
    <property type="entry name" value="Transferase(Phosphotransferase) domain 1"/>
    <property type="match status" value="1"/>
</dbReference>
<dbReference type="PROSITE" id="PS00028">
    <property type="entry name" value="ZINC_FINGER_C2H2_1"/>
    <property type="match status" value="1"/>
</dbReference>
<dbReference type="InterPro" id="IPR021842">
    <property type="entry name" value="DUF3435"/>
</dbReference>